<dbReference type="PROSITE" id="PS50893">
    <property type="entry name" value="ABC_TRANSPORTER_2"/>
    <property type="match status" value="2"/>
</dbReference>
<evidence type="ECO:0000256" key="4">
    <source>
        <dbReference type="SAM" id="MobiDB-lite"/>
    </source>
</evidence>
<dbReference type="InterPro" id="IPR003439">
    <property type="entry name" value="ABC_transporter-like_ATP-bd"/>
</dbReference>
<sequence>MSQTLLEIRHLRTYLKSDGRTVKAVDDVSFSIPKGETFCLVGESGSGKSITALSVMRLLPQDIASHPGGEILFNGQDILTQPETALQHIRGSQIAMIFQEPMTSLNPVFSVGEQITEALQLHHPSMSDADAVERAMLALEQVQIPKARERFRDFPHQLSGGQRQRVMIAMALACEPELLIADEPTTALDVTVQAEILRLLRQLQDDTGMSTLFITHDFGVVAQMAQQVGVMQQGRLVEVGSTAQVLRQPQHAYTRQLLAAVPENLARKDPHPNPSPRGRGAKNEEAAGILLPSPLEGEGLGVRGSSLLSIRNLKVWFPIKKGILRRTVDHVRAVDDVSLDIPQGQIVALVGESGCGKTTLGRAVLQLEKPTSGSIQLHGQELVGLSARELRPLRPKMQIAFQDPQSSLNPRLLIETTLTEPLKAHGIGANHEERIERAAQILADMQLPRDTLWRYPHEFSGGQRQRIGLARALVLNPEFIVCDEITSALDVSVQAEILQLLLKIRAEHNLTLLFITHNIGVVEYLSDQTVVMYKGKIVERGTTAAVCGNPQEAYTQKLLQAVPRLIT</sequence>
<dbReference type="InterPro" id="IPR003593">
    <property type="entry name" value="AAA+_ATPase"/>
</dbReference>
<keyword evidence="2" id="KW-0547">Nucleotide-binding</keyword>
<keyword evidence="3 6" id="KW-0067">ATP-binding</keyword>
<dbReference type="GO" id="GO:0005524">
    <property type="term" value="F:ATP binding"/>
    <property type="evidence" value="ECO:0007669"/>
    <property type="project" value="UniProtKB-KW"/>
</dbReference>
<dbReference type="SUPFAM" id="SSF52540">
    <property type="entry name" value="P-loop containing nucleoside triphosphate hydrolases"/>
    <property type="match status" value="2"/>
</dbReference>
<accession>A0ABU0Y742</accession>
<dbReference type="InterPro" id="IPR050319">
    <property type="entry name" value="ABC_transp_ATP-bind"/>
</dbReference>
<dbReference type="Pfam" id="PF08352">
    <property type="entry name" value="oligo_HPY"/>
    <property type="match status" value="2"/>
</dbReference>
<dbReference type="CDD" id="cd03257">
    <property type="entry name" value="ABC_NikE_OppD_transporters"/>
    <property type="match status" value="2"/>
</dbReference>
<dbReference type="InterPro" id="IPR013563">
    <property type="entry name" value="Oligopep_ABC_C"/>
</dbReference>
<feature type="domain" description="ABC transporter" evidence="5">
    <location>
        <begin position="6"/>
        <end position="258"/>
    </location>
</feature>
<dbReference type="InterPro" id="IPR017871">
    <property type="entry name" value="ABC_transporter-like_CS"/>
</dbReference>
<feature type="domain" description="ABC transporter" evidence="5">
    <location>
        <begin position="310"/>
        <end position="559"/>
    </location>
</feature>
<gene>
    <name evidence="6" type="ORF">RCC75_03250</name>
</gene>
<protein>
    <submittedName>
        <fullName evidence="6">Dipeptide ABC transporter ATP-binding protein</fullName>
    </submittedName>
</protein>
<name>A0ABU0Y742_9GAMM</name>
<keyword evidence="1" id="KW-0813">Transport</keyword>
<evidence type="ECO:0000256" key="1">
    <source>
        <dbReference type="ARBA" id="ARBA00022448"/>
    </source>
</evidence>
<evidence type="ECO:0000313" key="6">
    <source>
        <dbReference type="EMBL" id="MDQ5767527.1"/>
    </source>
</evidence>
<evidence type="ECO:0000256" key="3">
    <source>
        <dbReference type="ARBA" id="ARBA00022840"/>
    </source>
</evidence>
<dbReference type="NCBIfam" id="NF007739">
    <property type="entry name" value="PRK10419.1"/>
    <property type="match status" value="2"/>
</dbReference>
<dbReference type="InterPro" id="IPR027417">
    <property type="entry name" value="P-loop_NTPase"/>
</dbReference>
<dbReference type="EMBL" id="JAVFKN010000002">
    <property type="protein sequence ID" value="MDQ5767527.1"/>
    <property type="molecule type" value="Genomic_DNA"/>
</dbReference>
<comment type="caution">
    <text evidence="6">The sequence shown here is derived from an EMBL/GenBank/DDBJ whole genome shotgun (WGS) entry which is preliminary data.</text>
</comment>
<dbReference type="SMART" id="SM00382">
    <property type="entry name" value="AAA"/>
    <property type="match status" value="2"/>
</dbReference>
<dbReference type="Proteomes" id="UP001223336">
    <property type="component" value="Unassembled WGS sequence"/>
</dbReference>
<keyword evidence="7" id="KW-1185">Reference proteome</keyword>
<evidence type="ECO:0000256" key="2">
    <source>
        <dbReference type="ARBA" id="ARBA00022741"/>
    </source>
</evidence>
<evidence type="ECO:0000259" key="5">
    <source>
        <dbReference type="PROSITE" id="PS50893"/>
    </source>
</evidence>
<reference evidence="6 7" key="1">
    <citation type="submission" date="2023-08" db="EMBL/GenBank/DDBJ databases">
        <title>New molecular markers tilS and rpoB for phylogenetic and monitoring studies of the genus Thiothrix biodiversity.</title>
        <authorList>
            <person name="Ravin N.V."/>
            <person name="Smolyakov D."/>
            <person name="Markov N.D."/>
            <person name="Beletsky A.V."/>
            <person name="Mardanov A.V."/>
            <person name="Rudenko T.S."/>
            <person name="Grabovich M.Y."/>
        </authorList>
    </citation>
    <scope>NUCLEOTIDE SEQUENCE [LARGE SCALE GENOMIC DNA]</scope>
    <source>
        <strain evidence="6 7">H33</strain>
    </source>
</reference>
<feature type="region of interest" description="Disordered" evidence="4">
    <location>
        <begin position="263"/>
        <end position="282"/>
    </location>
</feature>
<dbReference type="NCBIfam" id="NF008453">
    <property type="entry name" value="PRK11308.1"/>
    <property type="match status" value="2"/>
</dbReference>
<organism evidence="6 7">
    <name type="scientific">Thiothrix subterranea</name>
    <dbReference type="NCBI Taxonomy" id="2735563"/>
    <lineage>
        <taxon>Bacteria</taxon>
        <taxon>Pseudomonadati</taxon>
        <taxon>Pseudomonadota</taxon>
        <taxon>Gammaproteobacteria</taxon>
        <taxon>Thiotrichales</taxon>
        <taxon>Thiotrichaceae</taxon>
        <taxon>Thiothrix</taxon>
    </lineage>
</organism>
<dbReference type="PANTHER" id="PTHR43776">
    <property type="entry name" value="TRANSPORT ATP-BINDING PROTEIN"/>
    <property type="match status" value="1"/>
</dbReference>
<proteinExistence type="predicted"/>
<dbReference type="RefSeq" id="WP_308133696.1">
    <property type="nucleotide sequence ID" value="NZ_CP133197.1"/>
</dbReference>
<dbReference type="Pfam" id="PF00005">
    <property type="entry name" value="ABC_tran"/>
    <property type="match status" value="2"/>
</dbReference>
<evidence type="ECO:0000313" key="7">
    <source>
        <dbReference type="Proteomes" id="UP001223336"/>
    </source>
</evidence>
<dbReference type="Gene3D" id="3.40.50.300">
    <property type="entry name" value="P-loop containing nucleotide triphosphate hydrolases"/>
    <property type="match status" value="2"/>
</dbReference>
<dbReference type="PROSITE" id="PS00211">
    <property type="entry name" value="ABC_TRANSPORTER_1"/>
    <property type="match status" value="2"/>
</dbReference>